<keyword evidence="3" id="KW-1185">Reference proteome</keyword>
<accession>A0ABS0Q2J6</accession>
<dbReference type="RefSeq" id="WP_198074006.1">
    <property type="nucleotide sequence ID" value="NZ_JAEDAE010000001.1"/>
</dbReference>
<sequence>MNKLSMLLLAAALMTSTATHSLAATQAVAVTIPDEGYNYGYAAGQRYLTYTTDMARIADEWHKALKNVDFYNSTGETGRAEWWQGYADGLQYFDNNSY</sequence>
<evidence type="ECO:0000313" key="3">
    <source>
        <dbReference type="Proteomes" id="UP000625631"/>
    </source>
</evidence>
<reference evidence="2 3" key="1">
    <citation type="submission" date="2020-12" db="EMBL/GenBank/DDBJ databases">
        <title>Hymenobacter sp.</title>
        <authorList>
            <person name="Kim M.K."/>
        </authorList>
    </citation>
    <scope>NUCLEOTIDE SEQUENCE [LARGE SCALE GENOMIC DNA]</scope>
    <source>
        <strain evidence="2 3">BT442</strain>
    </source>
</reference>
<protein>
    <recommendedName>
        <fullName evidence="4">SCP domain-containing protein</fullName>
    </recommendedName>
</protein>
<evidence type="ECO:0000313" key="2">
    <source>
        <dbReference type="EMBL" id="MBH8556578.1"/>
    </source>
</evidence>
<dbReference type="EMBL" id="JAEDAE010000001">
    <property type="protein sequence ID" value="MBH8556578.1"/>
    <property type="molecule type" value="Genomic_DNA"/>
</dbReference>
<gene>
    <name evidence="2" type="ORF">I7X13_00865</name>
</gene>
<evidence type="ECO:0008006" key="4">
    <source>
        <dbReference type="Google" id="ProtNLM"/>
    </source>
</evidence>
<dbReference type="Proteomes" id="UP000625631">
    <property type="component" value="Unassembled WGS sequence"/>
</dbReference>
<keyword evidence="1" id="KW-0732">Signal</keyword>
<feature type="chain" id="PRO_5047485852" description="SCP domain-containing protein" evidence="1">
    <location>
        <begin position="24"/>
        <end position="98"/>
    </location>
</feature>
<comment type="caution">
    <text evidence="2">The sequence shown here is derived from an EMBL/GenBank/DDBJ whole genome shotgun (WGS) entry which is preliminary data.</text>
</comment>
<proteinExistence type="predicted"/>
<feature type="signal peptide" evidence="1">
    <location>
        <begin position="1"/>
        <end position="23"/>
    </location>
</feature>
<organism evidence="2 3">
    <name type="scientific">Hymenobacter negativus</name>
    <dbReference type="NCBI Taxonomy" id="2795026"/>
    <lineage>
        <taxon>Bacteria</taxon>
        <taxon>Pseudomonadati</taxon>
        <taxon>Bacteroidota</taxon>
        <taxon>Cytophagia</taxon>
        <taxon>Cytophagales</taxon>
        <taxon>Hymenobacteraceae</taxon>
        <taxon>Hymenobacter</taxon>
    </lineage>
</organism>
<name>A0ABS0Q2J6_9BACT</name>
<evidence type="ECO:0000256" key="1">
    <source>
        <dbReference type="SAM" id="SignalP"/>
    </source>
</evidence>